<evidence type="ECO:0000313" key="2">
    <source>
        <dbReference type="Proteomes" id="UP000016933"/>
    </source>
</evidence>
<organism evidence="1 2">
    <name type="scientific">Dothistroma septosporum (strain NZE10 / CBS 128990)</name>
    <name type="common">Red band needle blight fungus</name>
    <name type="synonym">Mycosphaerella pini</name>
    <dbReference type="NCBI Taxonomy" id="675120"/>
    <lineage>
        <taxon>Eukaryota</taxon>
        <taxon>Fungi</taxon>
        <taxon>Dikarya</taxon>
        <taxon>Ascomycota</taxon>
        <taxon>Pezizomycotina</taxon>
        <taxon>Dothideomycetes</taxon>
        <taxon>Dothideomycetidae</taxon>
        <taxon>Mycosphaerellales</taxon>
        <taxon>Mycosphaerellaceae</taxon>
        <taxon>Dothistroma</taxon>
    </lineage>
</organism>
<keyword evidence="2" id="KW-1185">Reference proteome</keyword>
<reference evidence="2" key="1">
    <citation type="journal article" date="2012" name="PLoS Genet.">
        <title>The genomes of the fungal plant pathogens Cladosporium fulvum and Dothistroma septosporum reveal adaptation to different hosts and lifestyles but also signatures of common ancestry.</title>
        <authorList>
            <person name="de Wit P.J.G.M."/>
            <person name="van der Burgt A."/>
            <person name="Oekmen B."/>
            <person name="Stergiopoulos I."/>
            <person name="Abd-Elsalam K.A."/>
            <person name="Aerts A.L."/>
            <person name="Bahkali A.H."/>
            <person name="Beenen H.G."/>
            <person name="Chettri P."/>
            <person name="Cox M.P."/>
            <person name="Datema E."/>
            <person name="de Vries R.P."/>
            <person name="Dhillon B."/>
            <person name="Ganley A.R."/>
            <person name="Griffiths S.A."/>
            <person name="Guo Y."/>
            <person name="Hamelin R.C."/>
            <person name="Henrissat B."/>
            <person name="Kabir M.S."/>
            <person name="Jashni M.K."/>
            <person name="Kema G."/>
            <person name="Klaubauf S."/>
            <person name="Lapidus A."/>
            <person name="Levasseur A."/>
            <person name="Lindquist E."/>
            <person name="Mehrabi R."/>
            <person name="Ohm R.A."/>
            <person name="Owen T.J."/>
            <person name="Salamov A."/>
            <person name="Schwelm A."/>
            <person name="Schijlen E."/>
            <person name="Sun H."/>
            <person name="van den Burg H.A."/>
            <person name="van Ham R.C.H.J."/>
            <person name="Zhang S."/>
            <person name="Goodwin S.B."/>
            <person name="Grigoriev I.V."/>
            <person name="Collemare J."/>
            <person name="Bradshaw R.E."/>
        </authorList>
    </citation>
    <scope>NUCLEOTIDE SEQUENCE [LARGE SCALE GENOMIC DNA]</scope>
    <source>
        <strain evidence="2">NZE10 / CBS 128990</strain>
    </source>
</reference>
<protein>
    <submittedName>
        <fullName evidence="1">Uncharacterized protein</fullName>
    </submittedName>
</protein>
<dbReference type="HOGENOM" id="CLU_1133566_0_0_1"/>
<dbReference type="EMBL" id="KB446547">
    <property type="protein sequence ID" value="EME38554.1"/>
    <property type="molecule type" value="Genomic_DNA"/>
</dbReference>
<proteinExistence type="predicted"/>
<dbReference type="AlphaFoldDB" id="N1PDM8"/>
<gene>
    <name evidence="1" type="ORF">DOTSEDRAFT_39528</name>
</gene>
<sequence length="245" mass="27055">MSARFLSLRNHVQPPVTITDHSCQIPLGATHRLHSPAHAAIVEEIYDTCQLDSALTGQLGPGSRRFDKMEGVLRIAQEVATWKRGSGQIRSSDLTAWYVSLDSWQLEAGMPRLETKRMLEKVGFRHVKRDRTTLTCKIGVSRTKASNQGAGGVPASGIVILQMATILLSWFPSTFPVSNIASRCHPSRPSWQIRPGVLCLRTRTQRDCAIVDTSTDSAMPSNVCTASHRISQGIVEENVYDALQY</sequence>
<name>N1PDM8_DOTSN</name>
<accession>N1PDM8</accession>
<dbReference type="Proteomes" id="UP000016933">
    <property type="component" value="Unassembled WGS sequence"/>
</dbReference>
<reference evidence="1 2" key="2">
    <citation type="journal article" date="2012" name="PLoS Pathog.">
        <title>Diverse lifestyles and strategies of plant pathogenesis encoded in the genomes of eighteen Dothideomycetes fungi.</title>
        <authorList>
            <person name="Ohm R.A."/>
            <person name="Feau N."/>
            <person name="Henrissat B."/>
            <person name="Schoch C.L."/>
            <person name="Horwitz B.A."/>
            <person name="Barry K.W."/>
            <person name="Condon B.J."/>
            <person name="Copeland A.C."/>
            <person name="Dhillon B."/>
            <person name="Glaser F."/>
            <person name="Hesse C.N."/>
            <person name="Kosti I."/>
            <person name="LaButti K."/>
            <person name="Lindquist E.A."/>
            <person name="Lucas S."/>
            <person name="Salamov A.A."/>
            <person name="Bradshaw R.E."/>
            <person name="Ciuffetti L."/>
            <person name="Hamelin R.C."/>
            <person name="Kema G.H.J."/>
            <person name="Lawrence C."/>
            <person name="Scott J.A."/>
            <person name="Spatafora J.W."/>
            <person name="Turgeon B.G."/>
            <person name="de Wit P.J.G.M."/>
            <person name="Zhong S."/>
            <person name="Goodwin S.B."/>
            <person name="Grigoriev I.V."/>
        </authorList>
    </citation>
    <scope>NUCLEOTIDE SEQUENCE [LARGE SCALE GENOMIC DNA]</scope>
    <source>
        <strain evidence="2">NZE10 / CBS 128990</strain>
    </source>
</reference>
<evidence type="ECO:0000313" key="1">
    <source>
        <dbReference type="EMBL" id="EME38554.1"/>
    </source>
</evidence>